<feature type="transmembrane region" description="Helical" evidence="1">
    <location>
        <begin position="147"/>
        <end position="167"/>
    </location>
</feature>
<dbReference type="InterPro" id="IPR002656">
    <property type="entry name" value="Acyl_transf_3_dom"/>
</dbReference>
<keyword evidence="1" id="KW-0812">Transmembrane</keyword>
<keyword evidence="3" id="KW-0012">Acyltransferase</keyword>
<feature type="transmembrane region" description="Helical" evidence="1">
    <location>
        <begin position="205"/>
        <end position="222"/>
    </location>
</feature>
<proteinExistence type="predicted"/>
<organism evidence="3 4">
    <name type="scientific">Xylanibacter ruminicola</name>
    <name type="common">Prevotella ruminicola</name>
    <dbReference type="NCBI Taxonomy" id="839"/>
    <lineage>
        <taxon>Bacteria</taxon>
        <taxon>Pseudomonadati</taxon>
        <taxon>Bacteroidota</taxon>
        <taxon>Bacteroidia</taxon>
        <taxon>Bacteroidales</taxon>
        <taxon>Prevotellaceae</taxon>
        <taxon>Xylanibacter</taxon>
    </lineage>
</organism>
<reference evidence="3 4" key="1">
    <citation type="submission" date="2016-11" db="EMBL/GenBank/DDBJ databases">
        <authorList>
            <person name="Jaros S."/>
            <person name="Januszkiewicz K."/>
            <person name="Wedrychowicz H."/>
        </authorList>
    </citation>
    <scope>NUCLEOTIDE SEQUENCE [LARGE SCALE GENOMIC DNA]</scope>
    <source>
        <strain evidence="3 4">BPI-34</strain>
    </source>
</reference>
<evidence type="ECO:0000259" key="2">
    <source>
        <dbReference type="Pfam" id="PF01757"/>
    </source>
</evidence>
<feature type="transmembrane region" description="Helical" evidence="1">
    <location>
        <begin position="114"/>
        <end position="135"/>
    </location>
</feature>
<accession>A0A1M7EJI2</accession>
<feature type="transmembrane region" description="Helical" evidence="1">
    <location>
        <begin position="48"/>
        <end position="70"/>
    </location>
</feature>
<protein>
    <submittedName>
        <fullName evidence="3">Surface polysaccharide O-acyltransferase, integral membrane enzyme</fullName>
    </submittedName>
</protein>
<evidence type="ECO:0000313" key="4">
    <source>
        <dbReference type="Proteomes" id="UP000184280"/>
    </source>
</evidence>
<evidence type="ECO:0000313" key="3">
    <source>
        <dbReference type="EMBL" id="SHL91726.1"/>
    </source>
</evidence>
<sequence>MERNSSIELYRIIATLAVLVFHFNGWLVGGMPKHFDIDHISVFRISQAIIESCSCICVNMFLVISGYFGIHLKFQSVLRISLLLLFVLVPFYVIDCLVYDKTFLYKEFVRQFMVISSGGYFVQCYFLLMLFSPILNSFVEKYERKEGLYFVLLLVLVEFWFDCITHTDYMGFRYGFSALHFIIVYMVARYVNLYKQELVKYKKEYWIFAYLICTSIILLMYLSGVNYIWQYSNPIIILSAVCSFLPFIYNSFYNKWINWIASSTLAVYIIHVNVPFYNVLVEYDTFILTHYKYPTYLFLAALGVICVFIISIIYDKIRLIITDPILKYVMCLYNSRLNGKACS</sequence>
<feature type="transmembrane region" description="Helical" evidence="1">
    <location>
        <begin position="173"/>
        <end position="193"/>
    </location>
</feature>
<dbReference type="EMBL" id="FRCJ01000001">
    <property type="protein sequence ID" value="SHL91726.1"/>
    <property type="molecule type" value="Genomic_DNA"/>
</dbReference>
<evidence type="ECO:0000256" key="1">
    <source>
        <dbReference type="SAM" id="Phobius"/>
    </source>
</evidence>
<feature type="transmembrane region" description="Helical" evidence="1">
    <location>
        <begin position="228"/>
        <end position="249"/>
    </location>
</feature>
<feature type="transmembrane region" description="Helical" evidence="1">
    <location>
        <begin position="77"/>
        <end position="94"/>
    </location>
</feature>
<feature type="transmembrane region" description="Helical" evidence="1">
    <location>
        <begin position="256"/>
        <end position="276"/>
    </location>
</feature>
<dbReference type="Pfam" id="PF01757">
    <property type="entry name" value="Acyl_transf_3"/>
    <property type="match status" value="1"/>
</dbReference>
<keyword evidence="3" id="KW-0808">Transferase</keyword>
<feature type="transmembrane region" description="Helical" evidence="1">
    <location>
        <begin position="296"/>
        <end position="314"/>
    </location>
</feature>
<keyword evidence="1" id="KW-1133">Transmembrane helix</keyword>
<dbReference type="AlphaFoldDB" id="A0A1M7EJI2"/>
<feature type="transmembrane region" description="Helical" evidence="1">
    <location>
        <begin position="9"/>
        <end position="28"/>
    </location>
</feature>
<dbReference type="Proteomes" id="UP000184280">
    <property type="component" value="Unassembled WGS sequence"/>
</dbReference>
<dbReference type="RefSeq" id="WP_073043389.1">
    <property type="nucleotide sequence ID" value="NZ_FRCJ01000001.1"/>
</dbReference>
<dbReference type="OrthoDB" id="1082824at2"/>
<feature type="domain" description="Acyltransferase 3" evidence="2">
    <location>
        <begin position="5"/>
        <end position="310"/>
    </location>
</feature>
<keyword evidence="1" id="KW-0472">Membrane</keyword>
<dbReference type="GO" id="GO:0016747">
    <property type="term" value="F:acyltransferase activity, transferring groups other than amino-acyl groups"/>
    <property type="evidence" value="ECO:0007669"/>
    <property type="project" value="InterPro"/>
</dbReference>
<name>A0A1M7EJI2_XYLRU</name>
<gene>
    <name evidence="3" type="ORF">SAMN04488494_1092</name>
</gene>